<organism evidence="2 3">
    <name type="scientific">Eremothecium gossypii (strain ATCC 10895 / CBS 109.51 / FGSC 9923 / NRRL Y-1056)</name>
    <name type="common">Yeast</name>
    <name type="synonym">Ashbya gossypii</name>
    <dbReference type="NCBI Taxonomy" id="284811"/>
    <lineage>
        <taxon>Eukaryota</taxon>
        <taxon>Fungi</taxon>
        <taxon>Dikarya</taxon>
        <taxon>Ascomycota</taxon>
        <taxon>Saccharomycotina</taxon>
        <taxon>Saccharomycetes</taxon>
        <taxon>Saccharomycetales</taxon>
        <taxon>Saccharomycetaceae</taxon>
        <taxon>Eremothecium</taxon>
    </lineage>
</organism>
<dbReference type="AlphaFoldDB" id="Q756T3"/>
<name>Q756T3_EREGS</name>
<evidence type="ECO:0000256" key="1">
    <source>
        <dbReference type="SAM" id="SignalP"/>
    </source>
</evidence>
<gene>
    <name evidence="2" type="ORF">AGOS_AER170C</name>
</gene>
<reference evidence="2 3" key="1">
    <citation type="journal article" date="2004" name="Science">
        <title>The Ashbya gossypii genome as a tool for mapping the ancient Saccharomyces cerevisiae genome.</title>
        <authorList>
            <person name="Dietrich F.S."/>
            <person name="Voegeli S."/>
            <person name="Brachat S."/>
            <person name="Lerch A."/>
            <person name="Gates K."/>
            <person name="Steiner S."/>
            <person name="Mohr C."/>
            <person name="Pohlmann R."/>
            <person name="Luedi P."/>
            <person name="Choi S."/>
            <person name="Wing R.A."/>
            <person name="Flavier A."/>
            <person name="Gaffney T.D."/>
            <person name="Philippsen P."/>
        </authorList>
    </citation>
    <scope>NUCLEOTIDE SEQUENCE [LARGE SCALE GENOMIC DNA]</scope>
    <source>
        <strain evidence="3">ATCC 10895 / CBS 109.51 / FGSC 9923 / NRRL Y-1056</strain>
    </source>
</reference>
<dbReference type="eggNOG" id="ENOG502S1Z2">
    <property type="taxonomic scope" value="Eukaryota"/>
</dbReference>
<dbReference type="HOGENOM" id="CLU_117308_0_0_1"/>
<reference evidence="3" key="2">
    <citation type="journal article" date="2013" name="G3 (Bethesda)">
        <title>Genomes of Ashbya fungi isolated from insects reveal four mating-type loci, numerous translocations, lack of transposons, and distinct gene duplications.</title>
        <authorList>
            <person name="Dietrich F.S."/>
            <person name="Voegeli S."/>
            <person name="Kuo S."/>
            <person name="Philippsen P."/>
        </authorList>
    </citation>
    <scope>GENOME REANNOTATION</scope>
    <source>
        <strain evidence="3">ATCC 10895 / CBS 109.51 / FGSC 9923 / NRRL Y-1056</strain>
    </source>
</reference>
<evidence type="ECO:0000313" key="2">
    <source>
        <dbReference type="EMBL" id="AAS52852.1"/>
    </source>
</evidence>
<dbReference type="Proteomes" id="UP000000591">
    <property type="component" value="Chromosome V"/>
</dbReference>
<keyword evidence="1" id="KW-0732">Signal</keyword>
<accession>Q756T3</accession>
<dbReference type="Pfam" id="PF21203">
    <property type="entry name" value="ECM10"/>
    <property type="match status" value="1"/>
</dbReference>
<protein>
    <submittedName>
        <fullName evidence="2">AER170Cp</fullName>
    </submittedName>
</protein>
<dbReference type="EMBL" id="AE016818">
    <property type="protein sequence ID" value="AAS52852.1"/>
    <property type="molecule type" value="Genomic_DNA"/>
</dbReference>
<feature type="chain" id="PRO_5004286483" evidence="1">
    <location>
        <begin position="19"/>
        <end position="193"/>
    </location>
</feature>
<dbReference type="STRING" id="284811.Q756T3"/>
<sequence length="193" mass="21459">MIPRASAWLLLLFSRALAVLFEQQLLLYAEDLALRDRRPLAALWHTEGEFEVSDMNDALPPGEYCVGAALPGKNYSCFSYIDLASPWHYDLVVDTDARGNIIKLSLRPNPATEGLRPVVRQATPGPHAAITKLRKRTKTYEDRKAGAKSATAAFEEDIEPDNRSFLMKNWKLVLIGIVVYVLMGSAAKKEGAE</sequence>
<proteinExistence type="predicted"/>
<dbReference type="RefSeq" id="NP_985028.1">
    <property type="nucleotide sequence ID" value="NM_210382.1"/>
</dbReference>
<keyword evidence="3" id="KW-1185">Reference proteome</keyword>
<dbReference type="OMA" id="SFIQKNW"/>
<evidence type="ECO:0000313" key="3">
    <source>
        <dbReference type="Proteomes" id="UP000000591"/>
    </source>
</evidence>
<dbReference type="KEGG" id="ago:AGOS_AER170C"/>
<feature type="signal peptide" evidence="1">
    <location>
        <begin position="1"/>
        <end position="18"/>
    </location>
</feature>
<dbReference type="OrthoDB" id="1894652at2759"/>
<dbReference type="InParanoid" id="Q756T3"/>
<dbReference type="FunCoup" id="Q756T3">
    <property type="interactions" value="40"/>
</dbReference>
<dbReference type="GeneID" id="4621236"/>